<gene>
    <name evidence="3" type="ORF">CU098_008041</name>
</gene>
<evidence type="ECO:0000313" key="3">
    <source>
        <dbReference type="EMBL" id="RCI01783.1"/>
    </source>
</evidence>
<feature type="region of interest" description="Disordered" evidence="2">
    <location>
        <begin position="27"/>
        <end position="46"/>
    </location>
</feature>
<dbReference type="Proteomes" id="UP000253551">
    <property type="component" value="Unassembled WGS sequence"/>
</dbReference>
<dbReference type="AlphaFoldDB" id="A0A367KHS6"/>
<proteinExistence type="predicted"/>
<accession>A0A367KHS6</accession>
<protein>
    <submittedName>
        <fullName evidence="3">Uncharacterized protein</fullName>
    </submittedName>
</protein>
<dbReference type="OrthoDB" id="2265577at2759"/>
<dbReference type="EMBL" id="PJQM01001666">
    <property type="protein sequence ID" value="RCI01783.1"/>
    <property type="molecule type" value="Genomic_DNA"/>
</dbReference>
<evidence type="ECO:0000256" key="2">
    <source>
        <dbReference type="SAM" id="MobiDB-lite"/>
    </source>
</evidence>
<comment type="caution">
    <text evidence="3">The sequence shown here is derived from an EMBL/GenBank/DDBJ whole genome shotgun (WGS) entry which is preliminary data.</text>
</comment>
<name>A0A367KHS6_RHIST</name>
<organism evidence="3 4">
    <name type="scientific">Rhizopus stolonifer</name>
    <name type="common">Rhizopus nigricans</name>
    <dbReference type="NCBI Taxonomy" id="4846"/>
    <lineage>
        <taxon>Eukaryota</taxon>
        <taxon>Fungi</taxon>
        <taxon>Fungi incertae sedis</taxon>
        <taxon>Mucoromycota</taxon>
        <taxon>Mucoromycotina</taxon>
        <taxon>Mucoromycetes</taxon>
        <taxon>Mucorales</taxon>
        <taxon>Mucorineae</taxon>
        <taxon>Rhizopodaceae</taxon>
        <taxon>Rhizopus</taxon>
    </lineage>
</organism>
<reference evidence="3 4" key="1">
    <citation type="journal article" date="2018" name="G3 (Bethesda)">
        <title>Phylogenetic and Phylogenomic Definition of Rhizopus Species.</title>
        <authorList>
            <person name="Gryganskyi A.P."/>
            <person name="Golan J."/>
            <person name="Dolatabadi S."/>
            <person name="Mondo S."/>
            <person name="Robb S."/>
            <person name="Idnurm A."/>
            <person name="Muszewska A."/>
            <person name="Steczkiewicz K."/>
            <person name="Masonjones S."/>
            <person name="Liao H.L."/>
            <person name="Gajdeczka M.T."/>
            <person name="Anike F."/>
            <person name="Vuek A."/>
            <person name="Anishchenko I.M."/>
            <person name="Voigt K."/>
            <person name="de Hoog G.S."/>
            <person name="Smith M.E."/>
            <person name="Heitman J."/>
            <person name="Vilgalys R."/>
            <person name="Stajich J.E."/>
        </authorList>
    </citation>
    <scope>NUCLEOTIDE SEQUENCE [LARGE SCALE GENOMIC DNA]</scope>
    <source>
        <strain evidence="3 4">LSU 92-RS-03</strain>
    </source>
</reference>
<feature type="coiled-coil region" evidence="1">
    <location>
        <begin position="216"/>
        <end position="264"/>
    </location>
</feature>
<evidence type="ECO:0000256" key="1">
    <source>
        <dbReference type="SAM" id="Coils"/>
    </source>
</evidence>
<evidence type="ECO:0000313" key="4">
    <source>
        <dbReference type="Proteomes" id="UP000253551"/>
    </source>
</evidence>
<keyword evidence="1" id="KW-0175">Coiled coil</keyword>
<sequence length="296" mass="34392">MAEFKSTSIKPDIVPLHNISNYSLSSYSSFESPSSPTEPRIKDEEQDARQRQLIQQIDHLKVTNVRLKRANSILKTESDRRVEEETTGLKQALKSLVEQNIRLQRSNRLLRDDFDTLREELKNVKQDQIRKMAHIGPEYEYLVQMVNALYKQLLSNESRCLKSCCFTGSPTITNENERHTCRPIVKSHLPAGRTESRLETDNIQLKDTMGSLINEKEKLIELINDKDEDNKALRCQLKLKDDIVKQLESDFNQMALDMNELQKKAHCLSYNHSPQFLFNCFQSNAVFWNKACIQQC</sequence>
<keyword evidence="4" id="KW-1185">Reference proteome</keyword>